<proteinExistence type="predicted"/>
<dbReference type="AlphaFoldDB" id="F4R561"/>
<organism evidence="2">
    <name type="scientific">Melampsora larici-populina (strain 98AG31 / pathotype 3-4-7)</name>
    <name type="common">Poplar leaf rust fungus</name>
    <dbReference type="NCBI Taxonomy" id="747676"/>
    <lineage>
        <taxon>Eukaryota</taxon>
        <taxon>Fungi</taxon>
        <taxon>Dikarya</taxon>
        <taxon>Basidiomycota</taxon>
        <taxon>Pucciniomycotina</taxon>
        <taxon>Pucciniomycetes</taxon>
        <taxon>Pucciniales</taxon>
        <taxon>Melampsoraceae</taxon>
        <taxon>Melampsora</taxon>
    </lineage>
</organism>
<protein>
    <submittedName>
        <fullName evidence="1">Uncharacterized protein</fullName>
    </submittedName>
</protein>
<dbReference type="Gene3D" id="3.80.10.10">
    <property type="entry name" value="Ribonuclease Inhibitor"/>
    <property type="match status" value="1"/>
</dbReference>
<dbReference type="SUPFAM" id="SSF52047">
    <property type="entry name" value="RNI-like"/>
    <property type="match status" value="1"/>
</dbReference>
<evidence type="ECO:0000313" key="1">
    <source>
        <dbReference type="EMBL" id="EGG12320.1"/>
    </source>
</evidence>
<gene>
    <name evidence="1" type="ORF">MELLADRAFT_59138</name>
</gene>
<sequence length="275" mass="31754">MLNLSHNLITLFSGFGRLQHLTIRAPERTAILANCFIEPIKHLPLLESLELAHVLMGDGAEYENLPTCISNLTNLKQLILKDVELLDRGWAYHKSPPQLVNLVIHDCLPLRISDMPWFIETWVPQLTHFDIKFHNEVSDIDHNLPIFDPDDYLISLPALTHLTIWPNDDCPFIRSFADCKTLRHLKVYQLPNYDAFDYLSDMESEEVSELSDFLTSHVFPNLKTVALHIDYDIWPLDPASLKRLKGICRSKGIRFSKVAENAKEKLLHNPMHFHC</sequence>
<reference evidence="2" key="1">
    <citation type="journal article" date="2011" name="Proc. Natl. Acad. Sci. U.S.A.">
        <title>Obligate biotrophy features unraveled by the genomic analysis of rust fungi.</title>
        <authorList>
            <person name="Duplessis S."/>
            <person name="Cuomo C.A."/>
            <person name="Lin Y.-C."/>
            <person name="Aerts A."/>
            <person name="Tisserant E."/>
            <person name="Veneault-Fourrey C."/>
            <person name="Joly D.L."/>
            <person name="Hacquard S."/>
            <person name="Amselem J."/>
            <person name="Cantarel B.L."/>
            <person name="Chiu R."/>
            <person name="Coutinho P.M."/>
            <person name="Feau N."/>
            <person name="Field M."/>
            <person name="Frey P."/>
            <person name="Gelhaye E."/>
            <person name="Goldberg J."/>
            <person name="Grabherr M.G."/>
            <person name="Kodira C.D."/>
            <person name="Kohler A."/>
            <person name="Kuees U."/>
            <person name="Lindquist E.A."/>
            <person name="Lucas S.M."/>
            <person name="Mago R."/>
            <person name="Mauceli E."/>
            <person name="Morin E."/>
            <person name="Murat C."/>
            <person name="Pangilinan J.L."/>
            <person name="Park R."/>
            <person name="Pearson M."/>
            <person name="Quesneville H."/>
            <person name="Rouhier N."/>
            <person name="Sakthikumar S."/>
            <person name="Salamov A.A."/>
            <person name="Schmutz J."/>
            <person name="Selles B."/>
            <person name="Shapiro H."/>
            <person name="Tanguay P."/>
            <person name="Tuskan G.A."/>
            <person name="Henrissat B."/>
            <person name="Van de Peer Y."/>
            <person name="Rouze P."/>
            <person name="Ellis J.G."/>
            <person name="Dodds P.N."/>
            <person name="Schein J.E."/>
            <person name="Zhong S."/>
            <person name="Hamelin R.C."/>
            <person name="Grigoriev I.V."/>
            <person name="Szabo L.J."/>
            <person name="Martin F."/>
        </authorList>
    </citation>
    <scope>NUCLEOTIDE SEQUENCE [LARGE SCALE GENOMIC DNA]</scope>
    <source>
        <strain evidence="2">98AG31 / pathotype 3-4-7</strain>
    </source>
</reference>
<dbReference type="GeneID" id="18929293"/>
<name>F4R561_MELLP</name>
<dbReference type="OrthoDB" id="10560536at2759"/>
<keyword evidence="2" id="KW-1185">Reference proteome</keyword>
<evidence type="ECO:0000313" key="2">
    <source>
        <dbReference type="Proteomes" id="UP000001072"/>
    </source>
</evidence>
<dbReference type="RefSeq" id="XP_007404695.1">
    <property type="nucleotide sequence ID" value="XM_007404633.1"/>
</dbReference>
<dbReference type="InParanoid" id="F4R561"/>
<dbReference type="KEGG" id="mlr:MELLADRAFT_59138"/>
<dbReference type="Proteomes" id="UP000001072">
    <property type="component" value="Unassembled WGS sequence"/>
</dbReference>
<dbReference type="VEuPathDB" id="FungiDB:MELLADRAFT_59138"/>
<dbReference type="InterPro" id="IPR032675">
    <property type="entry name" value="LRR_dom_sf"/>
</dbReference>
<dbReference type="HOGENOM" id="CLU_058082_0_0_1"/>
<accession>F4R561</accession>
<dbReference type="EMBL" id="GL883091">
    <property type="protein sequence ID" value="EGG12320.1"/>
    <property type="molecule type" value="Genomic_DNA"/>
</dbReference>